<sequence length="55" mass="6124">MLSVWLSLLMHLQRCLDNSTRPGPHPHARANASGREIMQHTILVTGLSSFPALNF</sequence>
<dbReference type="AlphaFoldDB" id="A0A2T5LVG8"/>
<feature type="chain" id="PRO_5015685791" evidence="1">
    <location>
        <begin position="18"/>
        <end position="55"/>
    </location>
</feature>
<dbReference type="VEuPathDB" id="FungiDB:P175DRAFT_0502390"/>
<dbReference type="GeneID" id="63814254"/>
<protein>
    <submittedName>
        <fullName evidence="2">Uncharacterized protein</fullName>
    </submittedName>
</protein>
<evidence type="ECO:0000256" key="1">
    <source>
        <dbReference type="SAM" id="SignalP"/>
    </source>
</evidence>
<accession>A0A2T5LVG8</accession>
<gene>
    <name evidence="2" type="ORF">P175DRAFT_0502390</name>
</gene>
<keyword evidence="1" id="KW-0732">Signal</keyword>
<evidence type="ECO:0000313" key="2">
    <source>
        <dbReference type="EMBL" id="PTU20243.1"/>
    </source>
</evidence>
<organism evidence="2 3">
    <name type="scientific">Aspergillus ochraceoroseus IBT 24754</name>
    <dbReference type="NCBI Taxonomy" id="1392256"/>
    <lineage>
        <taxon>Eukaryota</taxon>
        <taxon>Fungi</taxon>
        <taxon>Dikarya</taxon>
        <taxon>Ascomycota</taxon>
        <taxon>Pezizomycotina</taxon>
        <taxon>Eurotiomycetes</taxon>
        <taxon>Eurotiomycetidae</taxon>
        <taxon>Eurotiales</taxon>
        <taxon>Aspergillaceae</taxon>
        <taxon>Aspergillus</taxon>
        <taxon>Aspergillus subgen. Nidulantes</taxon>
    </lineage>
</organism>
<dbReference type="EMBL" id="MSFN02000005">
    <property type="protein sequence ID" value="PTU20243.1"/>
    <property type="molecule type" value="Genomic_DNA"/>
</dbReference>
<name>A0A2T5LVG8_9EURO</name>
<evidence type="ECO:0000313" key="3">
    <source>
        <dbReference type="Proteomes" id="UP000244073"/>
    </source>
</evidence>
<feature type="signal peptide" evidence="1">
    <location>
        <begin position="1"/>
        <end position="17"/>
    </location>
</feature>
<proteinExistence type="predicted"/>
<dbReference type="RefSeq" id="XP_040751635.1">
    <property type="nucleotide sequence ID" value="XM_040897372.1"/>
</dbReference>
<dbReference type="Proteomes" id="UP000244073">
    <property type="component" value="Unassembled WGS sequence"/>
</dbReference>
<comment type="caution">
    <text evidence="2">The sequence shown here is derived from an EMBL/GenBank/DDBJ whole genome shotgun (WGS) entry which is preliminary data.</text>
</comment>
<reference evidence="2 3" key="1">
    <citation type="journal article" date="2018" name="Proc. Natl. Acad. Sci. U.S.A.">
        <title>Linking secondary metabolites to gene clusters through genome sequencing of six diverse Aspergillus species.</title>
        <authorList>
            <person name="Kaerboelling I."/>
            <person name="Vesth T.C."/>
            <person name="Frisvad J.C."/>
            <person name="Nybo J.L."/>
            <person name="Theobald S."/>
            <person name="Kuo A."/>
            <person name="Bowyer P."/>
            <person name="Matsuda Y."/>
            <person name="Mondo S."/>
            <person name="Lyhne E.K."/>
            <person name="Kogle M.E."/>
            <person name="Clum A."/>
            <person name="Lipzen A."/>
            <person name="Salamov A."/>
            <person name="Ngan C.Y."/>
            <person name="Daum C."/>
            <person name="Chiniquy J."/>
            <person name="Barry K."/>
            <person name="LaButti K."/>
            <person name="Haridas S."/>
            <person name="Simmons B.A."/>
            <person name="Magnuson J.K."/>
            <person name="Mortensen U.H."/>
            <person name="Larsen T.O."/>
            <person name="Grigoriev I.V."/>
            <person name="Baker S.E."/>
            <person name="Andersen M.R."/>
        </authorList>
    </citation>
    <scope>NUCLEOTIDE SEQUENCE [LARGE SCALE GENOMIC DNA]</scope>
    <source>
        <strain evidence="2 3">IBT 24754</strain>
    </source>
</reference>